<organism evidence="9 10">
    <name type="scientific">Actinoplanes nipponensis</name>
    <dbReference type="NCBI Taxonomy" id="135950"/>
    <lineage>
        <taxon>Bacteria</taxon>
        <taxon>Bacillati</taxon>
        <taxon>Actinomycetota</taxon>
        <taxon>Actinomycetes</taxon>
        <taxon>Micromonosporales</taxon>
        <taxon>Micromonosporaceae</taxon>
        <taxon>Actinoplanes</taxon>
    </lineage>
</organism>
<keyword evidence="7" id="KW-0732">Signal</keyword>
<reference evidence="9" key="1">
    <citation type="submission" date="2021-01" db="EMBL/GenBank/DDBJ databases">
        <title>Whole genome shotgun sequence of Actinoplanes nipponensis NBRC 14063.</title>
        <authorList>
            <person name="Komaki H."/>
            <person name="Tamura T."/>
        </authorList>
    </citation>
    <scope>NUCLEOTIDE SEQUENCE</scope>
    <source>
        <strain evidence="9">NBRC 14063</strain>
    </source>
</reference>
<comment type="similarity">
    <text evidence="1">Belongs to the peptidase C40 family.</text>
</comment>
<evidence type="ECO:0000256" key="6">
    <source>
        <dbReference type="SAM" id="MobiDB-lite"/>
    </source>
</evidence>
<feature type="signal peptide" evidence="7">
    <location>
        <begin position="1"/>
        <end position="22"/>
    </location>
</feature>
<evidence type="ECO:0000256" key="4">
    <source>
        <dbReference type="ARBA" id="ARBA00022807"/>
    </source>
</evidence>
<keyword evidence="5" id="KW-0175">Coiled coil</keyword>
<feature type="compositionally biased region" description="Low complexity" evidence="6">
    <location>
        <begin position="406"/>
        <end position="473"/>
    </location>
</feature>
<dbReference type="EMBL" id="BOMQ01000063">
    <property type="protein sequence ID" value="GIE52021.1"/>
    <property type="molecule type" value="Genomic_DNA"/>
</dbReference>
<evidence type="ECO:0000313" key="9">
    <source>
        <dbReference type="EMBL" id="GIE52021.1"/>
    </source>
</evidence>
<name>A0A919JMR6_9ACTN</name>
<feature type="compositionally biased region" description="Polar residues" evidence="6">
    <location>
        <begin position="490"/>
        <end position="503"/>
    </location>
</feature>
<feature type="compositionally biased region" description="Low complexity" evidence="6">
    <location>
        <begin position="480"/>
        <end position="489"/>
    </location>
</feature>
<sequence>MAYSAASATAIAALFSPLPAAAAPPAAPPAPAVPDTGSRPLAQGALVLPGQPAGTLPTTSTPITTPGVALTPVMAKIEKGRTELAGLGERLTKAKDEVELSTQQVAVADQKVTQSATAVAQAKEEMARAAAVAVRDAAAMPPGSLGSGLSDLDSLARINRGDSATQQAASRQFDLAQNTYTSALAEQQAAQARHTTLIAARDKLQQQVDKKSAAQQKLEQQNAAAIAASDSAQAAQDARAGADYLAGANAGRGADPRALAALRFALAQRGDPYVWSEEGPDAYDCSGLMWAAYRSPGAGDFKLTRVSRDQYFQTRERVVDRYSLLPGDLLFFSSSSSWQQIHHVAMYAGNGMMVEAPRTGLNVRLVPVRWTRLFGATRIWGSIEGTVEGPNLGAPDPEKPSDHSPTKTSKPSPSKSTSKPPTSPSTSPSTSKPTTSPSPSTTTSKPATSPSTSQPTTPPTTAAPATSATSAKPSPEESAESSPTKAETSPTKADTSPTKADSPSSTGSATKSTESSSAATKSVSPSAEAAAVSKSAGS</sequence>
<feature type="coiled-coil region" evidence="5">
    <location>
        <begin position="197"/>
        <end position="224"/>
    </location>
</feature>
<dbReference type="Pfam" id="PF00877">
    <property type="entry name" value="NLPC_P60"/>
    <property type="match status" value="1"/>
</dbReference>
<dbReference type="SUPFAM" id="SSF54001">
    <property type="entry name" value="Cysteine proteinases"/>
    <property type="match status" value="1"/>
</dbReference>
<dbReference type="PANTHER" id="PTHR47359:SF3">
    <property type="entry name" value="NLP_P60 DOMAIN-CONTAINING PROTEIN-RELATED"/>
    <property type="match status" value="1"/>
</dbReference>
<dbReference type="InterPro" id="IPR000064">
    <property type="entry name" value="NLP_P60_dom"/>
</dbReference>
<keyword evidence="3" id="KW-0378">Hydrolase</keyword>
<dbReference type="PANTHER" id="PTHR47359">
    <property type="entry name" value="PEPTIDOGLYCAN DL-ENDOPEPTIDASE CWLO"/>
    <property type="match status" value="1"/>
</dbReference>
<feature type="region of interest" description="Disordered" evidence="6">
    <location>
        <begin position="22"/>
        <end position="43"/>
    </location>
</feature>
<feature type="compositionally biased region" description="Low complexity" evidence="6">
    <location>
        <begin position="504"/>
        <end position="538"/>
    </location>
</feature>
<gene>
    <name evidence="9" type="ORF">Ani05nite_55550</name>
</gene>
<dbReference type="PROSITE" id="PS51935">
    <property type="entry name" value="NLPC_P60"/>
    <property type="match status" value="1"/>
</dbReference>
<feature type="domain" description="NlpC/P60" evidence="8">
    <location>
        <begin position="255"/>
        <end position="386"/>
    </location>
</feature>
<dbReference type="InterPro" id="IPR051794">
    <property type="entry name" value="PG_Endopeptidase_C40"/>
</dbReference>
<feature type="region of interest" description="Disordered" evidence="6">
    <location>
        <begin position="384"/>
        <end position="538"/>
    </location>
</feature>
<evidence type="ECO:0000256" key="5">
    <source>
        <dbReference type="SAM" id="Coils"/>
    </source>
</evidence>
<evidence type="ECO:0000313" key="10">
    <source>
        <dbReference type="Proteomes" id="UP000647172"/>
    </source>
</evidence>
<accession>A0A919JMR6</accession>
<keyword evidence="2" id="KW-0645">Protease</keyword>
<evidence type="ECO:0000256" key="7">
    <source>
        <dbReference type="SAM" id="SignalP"/>
    </source>
</evidence>
<dbReference type="InterPro" id="IPR038765">
    <property type="entry name" value="Papain-like_cys_pep_sf"/>
</dbReference>
<evidence type="ECO:0000259" key="8">
    <source>
        <dbReference type="PROSITE" id="PS51935"/>
    </source>
</evidence>
<comment type="caution">
    <text evidence="9">The sequence shown here is derived from an EMBL/GenBank/DDBJ whole genome shotgun (WGS) entry which is preliminary data.</text>
</comment>
<dbReference type="GO" id="GO:0006508">
    <property type="term" value="P:proteolysis"/>
    <property type="evidence" value="ECO:0007669"/>
    <property type="project" value="UniProtKB-KW"/>
</dbReference>
<dbReference type="Gene3D" id="3.90.1720.10">
    <property type="entry name" value="endopeptidase domain like (from Nostoc punctiforme)"/>
    <property type="match status" value="1"/>
</dbReference>
<feature type="chain" id="PRO_5036880366" description="NlpC/P60 domain-containing protein" evidence="7">
    <location>
        <begin position="23"/>
        <end position="538"/>
    </location>
</feature>
<keyword evidence="4" id="KW-0788">Thiol protease</keyword>
<dbReference type="GO" id="GO:0008234">
    <property type="term" value="F:cysteine-type peptidase activity"/>
    <property type="evidence" value="ECO:0007669"/>
    <property type="project" value="UniProtKB-KW"/>
</dbReference>
<proteinExistence type="inferred from homology"/>
<dbReference type="RefSeq" id="WP_239130678.1">
    <property type="nucleotide sequence ID" value="NZ_BAAAYJ010000091.1"/>
</dbReference>
<evidence type="ECO:0000256" key="1">
    <source>
        <dbReference type="ARBA" id="ARBA00007074"/>
    </source>
</evidence>
<evidence type="ECO:0000256" key="3">
    <source>
        <dbReference type="ARBA" id="ARBA00022801"/>
    </source>
</evidence>
<protein>
    <recommendedName>
        <fullName evidence="8">NlpC/P60 domain-containing protein</fullName>
    </recommendedName>
</protein>
<dbReference type="Proteomes" id="UP000647172">
    <property type="component" value="Unassembled WGS sequence"/>
</dbReference>
<keyword evidence="10" id="KW-1185">Reference proteome</keyword>
<feature type="compositionally biased region" description="Basic and acidic residues" evidence="6">
    <location>
        <begin position="396"/>
        <end position="405"/>
    </location>
</feature>
<dbReference type="AlphaFoldDB" id="A0A919JMR6"/>
<evidence type="ECO:0000256" key="2">
    <source>
        <dbReference type="ARBA" id="ARBA00022670"/>
    </source>
</evidence>